<organism evidence="5 6">
    <name type="scientific">Aquibacillus rhizosphaerae</name>
    <dbReference type="NCBI Taxonomy" id="3051431"/>
    <lineage>
        <taxon>Bacteria</taxon>
        <taxon>Bacillati</taxon>
        <taxon>Bacillota</taxon>
        <taxon>Bacilli</taxon>
        <taxon>Bacillales</taxon>
        <taxon>Bacillaceae</taxon>
        <taxon>Aquibacillus</taxon>
    </lineage>
</organism>
<keyword evidence="2 3" id="KW-0238">DNA-binding</keyword>
<evidence type="ECO:0000313" key="6">
    <source>
        <dbReference type="Proteomes" id="UP001235343"/>
    </source>
</evidence>
<dbReference type="InterPro" id="IPR001387">
    <property type="entry name" value="Cro/C1-type_HTH"/>
</dbReference>
<keyword evidence="1" id="KW-0678">Repressor</keyword>
<evidence type="ECO:0000313" key="5">
    <source>
        <dbReference type="EMBL" id="MDL4840888.1"/>
    </source>
</evidence>
<evidence type="ECO:0000256" key="2">
    <source>
        <dbReference type="ARBA" id="ARBA00023125"/>
    </source>
</evidence>
<dbReference type="CDD" id="cd00093">
    <property type="entry name" value="HTH_XRE"/>
    <property type="match status" value="1"/>
</dbReference>
<sequence>MDGFERRRKVKESNILQGALDLFMQFGVQKVSIAEIAKKANVSQVTIYNYFESKHNLTQEVLIYYLDTVWIETEQLLDSDMDFPDKIKQLIFNKKEAANQMNKDFYTYFIKEYASGITYIEELYTKKMLPRLIKLLNEGKEKGYIDSAISNEAILVYIQMLKESMQQETMSQQILPFADDITKLIFYGLIQS</sequence>
<dbReference type="SUPFAM" id="SSF46689">
    <property type="entry name" value="Homeodomain-like"/>
    <property type="match status" value="1"/>
</dbReference>
<reference evidence="5 6" key="1">
    <citation type="submission" date="2023-06" db="EMBL/GenBank/DDBJ databases">
        <title>Aquibacillus rhizosphaerae LR5S19.</title>
        <authorList>
            <person name="Sun J.-Q."/>
        </authorList>
    </citation>
    <scope>NUCLEOTIDE SEQUENCE [LARGE SCALE GENOMIC DNA]</scope>
    <source>
        <strain evidence="5 6">LR5S19</strain>
    </source>
</reference>
<dbReference type="RefSeq" id="WP_285932033.1">
    <property type="nucleotide sequence ID" value="NZ_JASTZU010000034.1"/>
</dbReference>
<feature type="domain" description="HTH tetR-type" evidence="4">
    <location>
        <begin position="9"/>
        <end position="69"/>
    </location>
</feature>
<dbReference type="Pfam" id="PF00440">
    <property type="entry name" value="TetR_N"/>
    <property type="match status" value="1"/>
</dbReference>
<name>A0ABT7L4V0_9BACI</name>
<dbReference type="PANTHER" id="PTHR43479">
    <property type="entry name" value="ACREF/ENVCD OPERON REPRESSOR-RELATED"/>
    <property type="match status" value="1"/>
</dbReference>
<gene>
    <name evidence="5" type="ORF">QQS35_10540</name>
</gene>
<accession>A0ABT7L4V0</accession>
<dbReference type="InterPro" id="IPR050624">
    <property type="entry name" value="HTH-type_Tx_Regulator"/>
</dbReference>
<dbReference type="InterPro" id="IPR009057">
    <property type="entry name" value="Homeodomain-like_sf"/>
</dbReference>
<dbReference type="PANTHER" id="PTHR43479:SF21">
    <property type="entry name" value="TRANSCRIPTIONAL REGULATOR, TETR FAMILY"/>
    <property type="match status" value="1"/>
</dbReference>
<evidence type="ECO:0000256" key="3">
    <source>
        <dbReference type="PROSITE-ProRule" id="PRU00335"/>
    </source>
</evidence>
<dbReference type="EMBL" id="JASTZU010000034">
    <property type="protein sequence ID" value="MDL4840888.1"/>
    <property type="molecule type" value="Genomic_DNA"/>
</dbReference>
<keyword evidence="6" id="KW-1185">Reference proteome</keyword>
<evidence type="ECO:0000259" key="4">
    <source>
        <dbReference type="PROSITE" id="PS50977"/>
    </source>
</evidence>
<dbReference type="Proteomes" id="UP001235343">
    <property type="component" value="Unassembled WGS sequence"/>
</dbReference>
<protein>
    <submittedName>
        <fullName evidence="5">TetR/AcrR family transcriptional regulator</fullName>
    </submittedName>
</protein>
<dbReference type="InterPro" id="IPR001647">
    <property type="entry name" value="HTH_TetR"/>
</dbReference>
<dbReference type="Gene3D" id="1.10.357.10">
    <property type="entry name" value="Tetracycline Repressor, domain 2"/>
    <property type="match status" value="1"/>
</dbReference>
<dbReference type="PRINTS" id="PR00455">
    <property type="entry name" value="HTHTETR"/>
</dbReference>
<evidence type="ECO:0000256" key="1">
    <source>
        <dbReference type="ARBA" id="ARBA00022491"/>
    </source>
</evidence>
<comment type="caution">
    <text evidence="5">The sequence shown here is derived from an EMBL/GenBank/DDBJ whole genome shotgun (WGS) entry which is preliminary data.</text>
</comment>
<dbReference type="PROSITE" id="PS50977">
    <property type="entry name" value="HTH_TETR_2"/>
    <property type="match status" value="1"/>
</dbReference>
<proteinExistence type="predicted"/>
<feature type="DNA-binding region" description="H-T-H motif" evidence="3">
    <location>
        <begin position="32"/>
        <end position="51"/>
    </location>
</feature>